<name>A0ABR2Z7Z7_9AGAR</name>
<dbReference type="EMBL" id="JBBXMP010000686">
    <property type="protein sequence ID" value="KAL0057114.1"/>
    <property type="molecule type" value="Genomic_DNA"/>
</dbReference>
<evidence type="ECO:0000256" key="1">
    <source>
        <dbReference type="ARBA" id="ARBA00023242"/>
    </source>
</evidence>
<dbReference type="CDD" id="cd12148">
    <property type="entry name" value="fungal_TF_MHR"/>
    <property type="match status" value="1"/>
</dbReference>
<feature type="region of interest" description="Disordered" evidence="2">
    <location>
        <begin position="81"/>
        <end position="108"/>
    </location>
</feature>
<accession>A0ABR2Z7Z7</accession>
<evidence type="ECO:0000259" key="3">
    <source>
        <dbReference type="SMART" id="SM00906"/>
    </source>
</evidence>
<feature type="domain" description="Xylanolytic transcriptional activator regulatory" evidence="3">
    <location>
        <begin position="340"/>
        <end position="414"/>
    </location>
</feature>
<feature type="compositionally biased region" description="Low complexity" evidence="2">
    <location>
        <begin position="89"/>
        <end position="108"/>
    </location>
</feature>
<dbReference type="Proteomes" id="UP001437256">
    <property type="component" value="Unassembled WGS sequence"/>
</dbReference>
<evidence type="ECO:0000313" key="5">
    <source>
        <dbReference type="Proteomes" id="UP001437256"/>
    </source>
</evidence>
<feature type="compositionally biased region" description="Pro residues" evidence="2">
    <location>
        <begin position="933"/>
        <end position="945"/>
    </location>
</feature>
<feature type="region of interest" description="Disordered" evidence="2">
    <location>
        <begin position="691"/>
        <end position="741"/>
    </location>
</feature>
<keyword evidence="1" id="KW-0539">Nucleus</keyword>
<protein>
    <submittedName>
        <fullName evidence="4">Gypsy retrotransposon integrase-like protein 1</fullName>
    </submittedName>
</protein>
<gene>
    <name evidence="4" type="primary">GIN1_46</name>
    <name evidence="4" type="ORF">AAF712_016258</name>
</gene>
<reference evidence="4 5" key="1">
    <citation type="submission" date="2024-05" db="EMBL/GenBank/DDBJ databases">
        <title>A draft genome resource for the thread blight pathogen Marasmius tenuissimus strain MS-2.</title>
        <authorList>
            <person name="Yulfo-Soto G.E."/>
            <person name="Baruah I.K."/>
            <person name="Amoako-Attah I."/>
            <person name="Bukari Y."/>
            <person name="Meinhardt L.W."/>
            <person name="Bailey B.A."/>
            <person name="Cohen S.P."/>
        </authorList>
    </citation>
    <scope>NUCLEOTIDE SEQUENCE [LARGE SCALE GENOMIC DNA]</scope>
    <source>
        <strain evidence="4 5">MS-2</strain>
    </source>
</reference>
<dbReference type="InterPro" id="IPR050987">
    <property type="entry name" value="AtrR-like"/>
</dbReference>
<dbReference type="PANTHER" id="PTHR46910">
    <property type="entry name" value="TRANSCRIPTION FACTOR PDR1"/>
    <property type="match status" value="1"/>
</dbReference>
<dbReference type="SMART" id="SM00906">
    <property type="entry name" value="Fungal_trans"/>
    <property type="match status" value="1"/>
</dbReference>
<keyword evidence="5" id="KW-1185">Reference proteome</keyword>
<dbReference type="PANTHER" id="PTHR46910:SF38">
    <property type="entry name" value="ZN(2)-C6 FUNGAL-TYPE DOMAIN-CONTAINING PROTEIN"/>
    <property type="match status" value="1"/>
</dbReference>
<proteinExistence type="predicted"/>
<sequence>MPGNVCTNCITAKTECMHVFALARKKRGPPKGTPRGRKTIQSLVKCILSTTKAYTIPDDPAMIRQILVDLASRIVELEEKLQEKEQEQESTSNTPPLPANATTTATSRNAPSIMKIYYTPASSPAQVEQEDPDGTKEGTVSSTAEMELVQLFMRQLVIDNQQDRSPEALRPSGVGNELPRPIEVQRRDLFWKIHPFQRQLPSACPPLPLPSDYTFPESQLLSSLVALYFDHVNPYLPILHRGIFEKSVEEGLHHTDVHFAGVLLVVCAIGARYSDDPRVTEDYDGNGDEDLGKIRMTAGWKWFRQVRLVRSSFLSPSLYELQLYCITPFFLQGSTTPEASWVILGVGFRFAQDLGIHRRKPETTSKPTVGSELWNRAFWGLVLADAVTSMFLGRPRGMSTDDFDVPLPIECDDEYWPTAIDGVATEGSQAHESFKQPPDKPSTMSYWIYFLRLLDVVGFAQRTIYAVRKTDMWTRMGMTRAEWNEKVVRELDEALAGWVDSVPEHLKWNPANPNSLFFNQSTILWITYYWLQMLVHKPFMTLSSTLEQETENPLAFPSLSICVNAARAVVHILEAKQRRSDRERREKANAIGKMWVPEPGPGPFPTVTVAIISSAIILFSNAWRGIRMKTTPDAFLELADVYRCKEVLGRWEDISQVAGRFADIVNELLQMCNLPPCLKGVKRLDRADSCDSAGGKSVAGGRLGHRPMAGSKRVRASMGTATTTNENESESEDVGDEGKDGERDFGLVVDLGASNIDVNLQTHTNVDAHLPQASCDLQAAYPVIPDAGIGDLYSPSDTYECLNSNFVLPISSTELGSLPLHETFNVHPNLNYGYDGTDVDMSTGFFANGFGVRAYDVVFGAGSGVSGGNGVIDPPTAQRYWSESLSAALGDVGPEVFLASLADEAPIQPQPQLELAPAAVPHAQLAPLHTQEQPPPLLSPSPQTEPPLHGQDWAYVRTNLASATPSTHTHYSALLDPGSSWEDWNFTG</sequence>
<comment type="caution">
    <text evidence="4">The sequence shown here is derived from an EMBL/GenBank/DDBJ whole genome shotgun (WGS) entry which is preliminary data.</text>
</comment>
<dbReference type="Pfam" id="PF04082">
    <property type="entry name" value="Fungal_trans"/>
    <property type="match status" value="1"/>
</dbReference>
<feature type="region of interest" description="Disordered" evidence="2">
    <location>
        <begin position="930"/>
        <end position="950"/>
    </location>
</feature>
<dbReference type="InterPro" id="IPR007219">
    <property type="entry name" value="XnlR_reg_dom"/>
</dbReference>
<evidence type="ECO:0000313" key="4">
    <source>
        <dbReference type="EMBL" id="KAL0057114.1"/>
    </source>
</evidence>
<evidence type="ECO:0000256" key="2">
    <source>
        <dbReference type="SAM" id="MobiDB-lite"/>
    </source>
</evidence>
<organism evidence="4 5">
    <name type="scientific">Marasmius tenuissimus</name>
    <dbReference type="NCBI Taxonomy" id="585030"/>
    <lineage>
        <taxon>Eukaryota</taxon>
        <taxon>Fungi</taxon>
        <taxon>Dikarya</taxon>
        <taxon>Basidiomycota</taxon>
        <taxon>Agaricomycotina</taxon>
        <taxon>Agaricomycetes</taxon>
        <taxon>Agaricomycetidae</taxon>
        <taxon>Agaricales</taxon>
        <taxon>Marasmiineae</taxon>
        <taxon>Marasmiaceae</taxon>
        <taxon>Marasmius</taxon>
    </lineage>
</organism>